<dbReference type="KEGG" id="psn:Pedsa_1996"/>
<dbReference type="STRING" id="762903.Pedsa_1996"/>
<name>F0S9Z1_PSESL</name>
<evidence type="ECO:0000256" key="7">
    <source>
        <dbReference type="SAM" id="Phobius"/>
    </source>
</evidence>
<evidence type="ECO:0000256" key="3">
    <source>
        <dbReference type="ARBA" id="ARBA00022475"/>
    </source>
</evidence>
<dbReference type="HOGENOM" id="CLU_079292_0_1_10"/>
<dbReference type="Pfam" id="PF02308">
    <property type="entry name" value="MgtC"/>
    <property type="match status" value="1"/>
</dbReference>
<keyword evidence="4 7" id="KW-0812">Transmembrane</keyword>
<dbReference type="PANTHER" id="PTHR33778">
    <property type="entry name" value="PROTEIN MGTC"/>
    <property type="match status" value="1"/>
</dbReference>
<dbReference type="GO" id="GO:0005886">
    <property type="term" value="C:plasma membrane"/>
    <property type="evidence" value="ECO:0007669"/>
    <property type="project" value="UniProtKB-SubCell"/>
</dbReference>
<evidence type="ECO:0000259" key="8">
    <source>
        <dbReference type="Pfam" id="PF02308"/>
    </source>
</evidence>
<dbReference type="eggNOG" id="COG1285">
    <property type="taxonomic scope" value="Bacteria"/>
</dbReference>
<evidence type="ECO:0000256" key="2">
    <source>
        <dbReference type="ARBA" id="ARBA00009298"/>
    </source>
</evidence>
<reference evidence="10" key="2">
    <citation type="submission" date="2011-02" db="EMBL/GenBank/DDBJ databases">
        <title>The complete genome of Pedobacter saltans DSM 12145.</title>
        <authorList>
            <consortium name="US DOE Joint Genome Institute (JGI-PGF)"/>
            <person name="Lucas S."/>
            <person name="Copeland A."/>
            <person name="Lapidus A."/>
            <person name="Bruce D."/>
            <person name="Goodwin L."/>
            <person name="Pitluck S."/>
            <person name="Kyrpides N."/>
            <person name="Mavromatis K."/>
            <person name="Pagani I."/>
            <person name="Ivanova N."/>
            <person name="Ovchinnikova G."/>
            <person name="Lu M."/>
            <person name="Detter J.C."/>
            <person name="Han C."/>
            <person name="Land M."/>
            <person name="Hauser L."/>
            <person name="Markowitz V."/>
            <person name="Cheng J.-F."/>
            <person name="Hugenholtz P."/>
            <person name="Woyke T."/>
            <person name="Wu D."/>
            <person name="Tindall B."/>
            <person name="Pomrenke H.G."/>
            <person name="Brambilla E."/>
            <person name="Klenk H.-P."/>
            <person name="Eisen J.A."/>
        </authorList>
    </citation>
    <scope>NUCLEOTIDE SEQUENCE [LARGE SCALE GENOMIC DNA]</scope>
    <source>
        <strain evidence="10">ATCC 51119 / DSM 12145 / JCM 21818 / LMG 10337 / NBRC 100064 / NCIMB 13643</strain>
    </source>
</reference>
<proteinExistence type="inferred from homology"/>
<dbReference type="InterPro" id="IPR003416">
    <property type="entry name" value="MgtC/SapB/SrpB/YhiD_fam"/>
</dbReference>
<keyword evidence="5 7" id="KW-1133">Transmembrane helix</keyword>
<evidence type="ECO:0000313" key="9">
    <source>
        <dbReference type="EMBL" id="ADY52549.1"/>
    </source>
</evidence>
<gene>
    <name evidence="9" type="ordered locus">Pedsa_1996</name>
</gene>
<feature type="transmembrane region" description="Helical" evidence="7">
    <location>
        <begin position="119"/>
        <end position="136"/>
    </location>
</feature>
<reference evidence="9 10" key="1">
    <citation type="journal article" date="2011" name="Stand. Genomic Sci.">
        <title>Complete genome sequence of the gliding, heparinolytic Pedobacter saltans type strain (113).</title>
        <authorList>
            <person name="Liolios K."/>
            <person name="Sikorski J."/>
            <person name="Lu M."/>
            <person name="Nolan M."/>
            <person name="Lapidus A."/>
            <person name="Lucas S."/>
            <person name="Hammon N."/>
            <person name="Deshpande S."/>
            <person name="Cheng J.F."/>
            <person name="Tapia R."/>
            <person name="Han C."/>
            <person name="Goodwin L."/>
            <person name="Pitluck S."/>
            <person name="Huntemann M."/>
            <person name="Ivanova N."/>
            <person name="Pagani I."/>
            <person name="Mavromatis K."/>
            <person name="Ovchinikova G."/>
            <person name="Pati A."/>
            <person name="Chen A."/>
            <person name="Palaniappan K."/>
            <person name="Land M."/>
            <person name="Hauser L."/>
            <person name="Brambilla E.M."/>
            <person name="Kotsyurbenko O."/>
            <person name="Rohde M."/>
            <person name="Tindall B.J."/>
            <person name="Abt B."/>
            <person name="Goker M."/>
            <person name="Detter J.C."/>
            <person name="Woyke T."/>
            <person name="Bristow J."/>
            <person name="Eisen J.A."/>
            <person name="Markowitz V."/>
            <person name="Hugenholtz P."/>
            <person name="Klenk H.P."/>
            <person name="Kyrpides N.C."/>
        </authorList>
    </citation>
    <scope>NUCLEOTIDE SEQUENCE [LARGE SCALE GENOMIC DNA]</scope>
    <source>
        <strain evidence="10">ATCC 51119 / DSM 12145 / JCM 21818 / LMG 10337 / NBRC 100064 / NCIMB 13643</strain>
    </source>
</reference>
<dbReference type="PRINTS" id="PR01837">
    <property type="entry name" value="MGTCSAPBPROT"/>
</dbReference>
<keyword evidence="10" id="KW-1185">Reference proteome</keyword>
<organism evidence="9 10">
    <name type="scientific">Pseudopedobacter saltans (strain ATCC 51119 / DSM 12145 / JCM 21818 / CCUG 39354 / LMG 10337 / NBRC 100064 / NCIMB 13643)</name>
    <name type="common">Pedobacter saltans</name>
    <dbReference type="NCBI Taxonomy" id="762903"/>
    <lineage>
        <taxon>Bacteria</taxon>
        <taxon>Pseudomonadati</taxon>
        <taxon>Bacteroidota</taxon>
        <taxon>Sphingobacteriia</taxon>
        <taxon>Sphingobacteriales</taxon>
        <taxon>Sphingobacteriaceae</taxon>
        <taxon>Pseudopedobacter</taxon>
    </lineage>
</organism>
<comment type="subcellular location">
    <subcellularLocation>
        <location evidence="1">Cell membrane</location>
        <topology evidence="1">Multi-pass membrane protein</topology>
    </subcellularLocation>
</comment>
<dbReference type="InterPro" id="IPR049177">
    <property type="entry name" value="MgtC_SapB_SrpB_YhiD_N"/>
</dbReference>
<dbReference type="AlphaFoldDB" id="F0S9Z1"/>
<dbReference type="PANTHER" id="PTHR33778:SF1">
    <property type="entry name" value="MAGNESIUM TRANSPORTER YHID-RELATED"/>
    <property type="match status" value="1"/>
</dbReference>
<evidence type="ECO:0000313" key="10">
    <source>
        <dbReference type="Proteomes" id="UP000000310"/>
    </source>
</evidence>
<comment type="similarity">
    <text evidence="2">Belongs to the MgtC/SapB family.</text>
</comment>
<protein>
    <submittedName>
        <fullName evidence="9">MgtC/SapB transporter</fullName>
    </submittedName>
</protein>
<evidence type="ECO:0000256" key="5">
    <source>
        <dbReference type="ARBA" id="ARBA00022989"/>
    </source>
</evidence>
<sequence>MLSWGEITIRLVLAASLGAAVGLERERKDWAAGMRTHMMVCVGASLTTMVSAFGFFDILGTAHVTLDPSRIAAQVISGIGFIGAGTILFLKQGIIKGLTTASGLWTVAAIGLASGSGMYFAAAITTVLAIIILWVLQPLEKRISHLFHKKILRVSLDAAVDPIKFLDKIWKAEKIKLSNFSIEKSDHELTIEMKFKNLHRDSLVTILNEIQKEFQIKKMYWE</sequence>
<dbReference type="EMBL" id="CP002545">
    <property type="protein sequence ID" value="ADY52549.1"/>
    <property type="molecule type" value="Genomic_DNA"/>
</dbReference>
<feature type="transmembrane region" description="Helical" evidence="7">
    <location>
        <begin position="71"/>
        <end position="90"/>
    </location>
</feature>
<feature type="transmembrane region" description="Helical" evidence="7">
    <location>
        <begin position="36"/>
        <end position="59"/>
    </location>
</feature>
<evidence type="ECO:0000256" key="4">
    <source>
        <dbReference type="ARBA" id="ARBA00022692"/>
    </source>
</evidence>
<accession>F0S9Z1</accession>
<dbReference type="Proteomes" id="UP000000310">
    <property type="component" value="Chromosome"/>
</dbReference>
<dbReference type="RefSeq" id="WP_013633036.1">
    <property type="nucleotide sequence ID" value="NC_015177.1"/>
</dbReference>
<feature type="domain" description="MgtC/SapB/SrpB/YhiD N-terminal" evidence="8">
    <location>
        <begin position="11"/>
        <end position="141"/>
    </location>
</feature>
<keyword evidence="3" id="KW-1003">Cell membrane</keyword>
<evidence type="ECO:0000256" key="1">
    <source>
        <dbReference type="ARBA" id="ARBA00004651"/>
    </source>
</evidence>
<evidence type="ECO:0000256" key="6">
    <source>
        <dbReference type="ARBA" id="ARBA00023136"/>
    </source>
</evidence>
<keyword evidence="6 7" id="KW-0472">Membrane</keyword>
<dbReference type="OrthoDB" id="9811198at2"/>